<organism evidence="2 3">
    <name type="scientific">Perkinsus chesapeaki</name>
    <name type="common">Clam parasite</name>
    <name type="synonym">Perkinsus andrewsi</name>
    <dbReference type="NCBI Taxonomy" id="330153"/>
    <lineage>
        <taxon>Eukaryota</taxon>
        <taxon>Sar</taxon>
        <taxon>Alveolata</taxon>
        <taxon>Perkinsozoa</taxon>
        <taxon>Perkinsea</taxon>
        <taxon>Perkinsida</taxon>
        <taxon>Perkinsidae</taxon>
        <taxon>Perkinsus</taxon>
    </lineage>
</organism>
<proteinExistence type="predicted"/>
<keyword evidence="3" id="KW-1185">Reference proteome</keyword>
<accession>A0A7J6LJI7</accession>
<dbReference type="AlphaFoldDB" id="A0A7J6LJI7"/>
<protein>
    <submittedName>
        <fullName evidence="2">Uncharacterized protein</fullName>
    </submittedName>
</protein>
<evidence type="ECO:0000256" key="1">
    <source>
        <dbReference type="SAM" id="MobiDB-lite"/>
    </source>
</evidence>
<evidence type="ECO:0000313" key="3">
    <source>
        <dbReference type="Proteomes" id="UP000591131"/>
    </source>
</evidence>
<dbReference type="Proteomes" id="UP000591131">
    <property type="component" value="Unassembled WGS sequence"/>
</dbReference>
<dbReference type="EMBL" id="JAAPAO010000457">
    <property type="protein sequence ID" value="KAF4659313.1"/>
    <property type="molecule type" value="Genomic_DNA"/>
</dbReference>
<comment type="caution">
    <text evidence="2">The sequence shown here is derived from an EMBL/GenBank/DDBJ whole genome shotgun (WGS) entry which is preliminary data.</text>
</comment>
<name>A0A7J6LJI7_PERCH</name>
<gene>
    <name evidence="2" type="ORF">FOL47_007626</name>
</gene>
<sequence>MPNNKKGSSRFWRHRDEATSTIPENGYPSMEDDRASFAGLVDETDTPPGLLGSIKKKVKGRFNEGSRQLSRFSLTSQESSFSQLERAAEAASTPYRAPPPETDCCACLGINWDNDQEITGALAEGVLSEAPPPPPKMEHSITDRVRDQVIIGGGSGRGAGGKRKAIPE</sequence>
<dbReference type="OrthoDB" id="10553275at2759"/>
<evidence type="ECO:0000313" key="2">
    <source>
        <dbReference type="EMBL" id="KAF4659313.1"/>
    </source>
</evidence>
<reference evidence="2 3" key="1">
    <citation type="submission" date="2020-04" db="EMBL/GenBank/DDBJ databases">
        <title>Perkinsus chesapeaki whole genome sequence.</title>
        <authorList>
            <person name="Bogema D.R."/>
        </authorList>
    </citation>
    <scope>NUCLEOTIDE SEQUENCE [LARGE SCALE GENOMIC DNA]</scope>
    <source>
        <strain evidence="2">ATCC PRA-425</strain>
    </source>
</reference>
<feature type="region of interest" description="Disordered" evidence="1">
    <location>
        <begin position="1"/>
        <end position="32"/>
    </location>
</feature>